<dbReference type="Proteomes" id="UP000435648">
    <property type="component" value="Chromosome"/>
</dbReference>
<dbReference type="OrthoDB" id="7845475at2"/>
<evidence type="ECO:0000256" key="1">
    <source>
        <dbReference type="SAM" id="SignalP"/>
    </source>
</evidence>
<feature type="signal peptide" evidence="1">
    <location>
        <begin position="1"/>
        <end position="23"/>
    </location>
</feature>
<dbReference type="Pfam" id="PF06572">
    <property type="entry name" value="DUF1131"/>
    <property type="match status" value="1"/>
</dbReference>
<dbReference type="KEGG" id="siw:GH266_20965"/>
<keyword evidence="1" id="KW-0732">Signal</keyword>
<accession>A0A857CD27</accession>
<dbReference type="InterPro" id="IPR010938">
    <property type="entry name" value="DUF1131"/>
</dbReference>
<proteinExistence type="predicted"/>
<protein>
    <submittedName>
        <fullName evidence="2">DUF1131 family protein</fullName>
    </submittedName>
</protein>
<name>A0A857CD27_9HYPH</name>
<feature type="chain" id="PRO_5032880986" evidence="1">
    <location>
        <begin position="24"/>
        <end position="193"/>
    </location>
</feature>
<evidence type="ECO:0000313" key="2">
    <source>
        <dbReference type="EMBL" id="QGZ36747.1"/>
    </source>
</evidence>
<evidence type="ECO:0000313" key="3">
    <source>
        <dbReference type="Proteomes" id="UP000435648"/>
    </source>
</evidence>
<organism evidence="2 3">
    <name type="scientific">Stappia indica</name>
    <dbReference type="NCBI Taxonomy" id="538381"/>
    <lineage>
        <taxon>Bacteria</taxon>
        <taxon>Pseudomonadati</taxon>
        <taxon>Pseudomonadota</taxon>
        <taxon>Alphaproteobacteria</taxon>
        <taxon>Hyphomicrobiales</taxon>
        <taxon>Stappiaceae</taxon>
        <taxon>Stappia</taxon>
    </lineage>
</organism>
<dbReference type="PROSITE" id="PS51257">
    <property type="entry name" value="PROKAR_LIPOPROTEIN"/>
    <property type="match status" value="1"/>
</dbReference>
<reference evidence="2 3" key="1">
    <citation type="submission" date="2019-12" db="EMBL/GenBank/DDBJ databases">
        <title>The genome of Stappia indica PHM037.</title>
        <authorList>
            <person name="Kacar D."/>
            <person name="Galan B."/>
            <person name="Canedo L."/>
            <person name="Rodriguez P."/>
            <person name="de la Calle F."/>
            <person name="Garcia J.L."/>
        </authorList>
    </citation>
    <scope>NUCLEOTIDE SEQUENCE [LARGE SCALE GENOMIC DNA]</scope>
    <source>
        <strain evidence="2 3">PHM037</strain>
    </source>
</reference>
<dbReference type="Gene3D" id="2.60.460.10">
    <property type="entry name" value="protein yfey like domain"/>
    <property type="match status" value="1"/>
</dbReference>
<dbReference type="AlphaFoldDB" id="A0A857CD27"/>
<dbReference type="EMBL" id="CP046908">
    <property type="protein sequence ID" value="QGZ36747.1"/>
    <property type="molecule type" value="Genomic_DNA"/>
</dbReference>
<dbReference type="RefSeq" id="WP_158195570.1">
    <property type="nucleotide sequence ID" value="NZ_CP046908.1"/>
</dbReference>
<sequence length="193" mass="20672">MRLSRSALFLLLPLLAACSPTLDGDTVGSIRTPGPQVQITEAGAGGITAETPYSEKAIAAALPGFTTEGFQAATEDKTEWAIGAYNAEGFQVLHFYKGSNGKLREMHGVTHHLQGPNGERIGMTFADIGTSRGDCRVGRNLWRGMAICKARGASNVTLVYAIPQYPGPFDQLAPSDQLREAVLQRIIWTPGRA</sequence>
<dbReference type="InterPro" id="IPR038714">
    <property type="entry name" value="YfeY-like_sf"/>
</dbReference>
<gene>
    <name evidence="2" type="ORF">GH266_20965</name>
</gene>